<dbReference type="FunFam" id="1.10.10.10:FF:000001">
    <property type="entry name" value="LysR family transcriptional regulator"/>
    <property type="match status" value="1"/>
</dbReference>
<protein>
    <submittedName>
        <fullName evidence="6">Transcriptional regulator</fullName>
    </submittedName>
</protein>
<dbReference type="InterPro" id="IPR000847">
    <property type="entry name" value="LysR_HTH_N"/>
</dbReference>
<dbReference type="InterPro" id="IPR005119">
    <property type="entry name" value="LysR_subst-bd"/>
</dbReference>
<evidence type="ECO:0000256" key="1">
    <source>
        <dbReference type="ARBA" id="ARBA00009437"/>
    </source>
</evidence>
<dbReference type="GO" id="GO:0006351">
    <property type="term" value="P:DNA-templated transcription"/>
    <property type="evidence" value="ECO:0007669"/>
    <property type="project" value="TreeGrafter"/>
</dbReference>
<comment type="caution">
    <text evidence="6">The sequence shown here is derived from an EMBL/GenBank/DDBJ whole genome shotgun (WGS) entry which is preliminary data.</text>
</comment>
<dbReference type="GO" id="GO:0043565">
    <property type="term" value="F:sequence-specific DNA binding"/>
    <property type="evidence" value="ECO:0007669"/>
    <property type="project" value="TreeGrafter"/>
</dbReference>
<keyword evidence="7" id="KW-1185">Reference proteome</keyword>
<proteinExistence type="inferred from homology"/>
<evidence type="ECO:0000256" key="2">
    <source>
        <dbReference type="ARBA" id="ARBA00023015"/>
    </source>
</evidence>
<dbReference type="AlphaFoldDB" id="A0A829Y6C7"/>
<dbReference type="InterPro" id="IPR036388">
    <property type="entry name" value="WH-like_DNA-bd_sf"/>
</dbReference>
<dbReference type="RefSeq" id="WP_161810488.1">
    <property type="nucleotide sequence ID" value="NZ_BLJN01000001.1"/>
</dbReference>
<feature type="domain" description="HTH lysR-type" evidence="5">
    <location>
        <begin position="1"/>
        <end position="59"/>
    </location>
</feature>
<evidence type="ECO:0000256" key="3">
    <source>
        <dbReference type="ARBA" id="ARBA00023125"/>
    </source>
</evidence>
<dbReference type="InterPro" id="IPR036390">
    <property type="entry name" value="WH_DNA-bd_sf"/>
</dbReference>
<dbReference type="PRINTS" id="PR00039">
    <property type="entry name" value="HTHLYSR"/>
</dbReference>
<dbReference type="Gene3D" id="3.40.190.290">
    <property type="match status" value="1"/>
</dbReference>
<name>A0A829Y6C7_9GAMM</name>
<dbReference type="SUPFAM" id="SSF46785">
    <property type="entry name" value="Winged helix' DNA-binding domain"/>
    <property type="match status" value="1"/>
</dbReference>
<reference evidence="7" key="1">
    <citation type="submission" date="2020-01" db="EMBL/GenBank/DDBJ databases">
        <title>'Steroidobacter agaridevorans' sp. nov., agar-degrading bacteria isolated from rhizosphere soils.</title>
        <authorList>
            <person name="Ikenaga M."/>
            <person name="Kataoka M."/>
            <person name="Murouchi A."/>
            <person name="Katsuragi S."/>
            <person name="Sakai M."/>
        </authorList>
    </citation>
    <scope>NUCLEOTIDE SEQUENCE [LARGE SCALE GENOMIC DNA]</scope>
    <source>
        <strain evidence="7">YU21-B</strain>
    </source>
</reference>
<comment type="similarity">
    <text evidence="1">Belongs to the LysR transcriptional regulatory family.</text>
</comment>
<dbReference type="PROSITE" id="PS50931">
    <property type="entry name" value="HTH_LYSR"/>
    <property type="match status" value="1"/>
</dbReference>
<dbReference type="FunFam" id="3.40.190.290:FF:000001">
    <property type="entry name" value="Transcriptional regulator, LysR family"/>
    <property type="match status" value="1"/>
</dbReference>
<dbReference type="Proteomes" id="UP000445000">
    <property type="component" value="Unassembled WGS sequence"/>
</dbReference>
<sequence>MQNLTDIAIFVKVVELSSFTAAAEALEMSQPVVSKAVTRLEEKLGARLLNRTTRRLSLTEAGAELFRRSGSALREIENAELEVARFQTEPRGTLRVSAPMSFSILQLGPAIQTFMERYPGVTVELSLDDRQVDLVEEGFDVAIRIGRLRDSNLIARKIAPTRQVICASPAYLAKHGTPERPEDLLEHNCILYTPLSTPREWRFTDSDGQEHVVPVNGNLHTNNGLVNRAAAIAGGGIIQLPTFYLGDQLRSGELKPLLCKFSPPEIAVHAVYPERRNLMPKVRAFVDFVANTFGPEPPWEKGWSLED</sequence>
<evidence type="ECO:0000256" key="4">
    <source>
        <dbReference type="ARBA" id="ARBA00023163"/>
    </source>
</evidence>
<gene>
    <name evidence="6" type="ORF">GCM10011487_06130</name>
</gene>
<dbReference type="SUPFAM" id="SSF53850">
    <property type="entry name" value="Periplasmic binding protein-like II"/>
    <property type="match status" value="1"/>
</dbReference>
<evidence type="ECO:0000313" key="7">
    <source>
        <dbReference type="Proteomes" id="UP000445000"/>
    </source>
</evidence>
<dbReference type="PANTHER" id="PTHR30537">
    <property type="entry name" value="HTH-TYPE TRANSCRIPTIONAL REGULATOR"/>
    <property type="match status" value="1"/>
</dbReference>
<evidence type="ECO:0000313" key="6">
    <source>
        <dbReference type="EMBL" id="GFE78613.1"/>
    </source>
</evidence>
<dbReference type="Pfam" id="PF03466">
    <property type="entry name" value="LysR_substrate"/>
    <property type="match status" value="1"/>
</dbReference>
<dbReference type="Gene3D" id="1.10.10.10">
    <property type="entry name" value="Winged helix-like DNA-binding domain superfamily/Winged helix DNA-binding domain"/>
    <property type="match status" value="1"/>
</dbReference>
<dbReference type="Pfam" id="PF00126">
    <property type="entry name" value="HTH_1"/>
    <property type="match status" value="1"/>
</dbReference>
<evidence type="ECO:0000259" key="5">
    <source>
        <dbReference type="PROSITE" id="PS50931"/>
    </source>
</evidence>
<organism evidence="6 7">
    <name type="scientific">Steroidobacter agaridevorans</name>
    <dbReference type="NCBI Taxonomy" id="2695856"/>
    <lineage>
        <taxon>Bacteria</taxon>
        <taxon>Pseudomonadati</taxon>
        <taxon>Pseudomonadota</taxon>
        <taxon>Gammaproteobacteria</taxon>
        <taxon>Steroidobacterales</taxon>
        <taxon>Steroidobacteraceae</taxon>
        <taxon>Steroidobacter</taxon>
    </lineage>
</organism>
<dbReference type="CDD" id="cd08422">
    <property type="entry name" value="PBP2_CrgA_like"/>
    <property type="match status" value="1"/>
</dbReference>
<dbReference type="PANTHER" id="PTHR30537:SF5">
    <property type="entry name" value="HTH-TYPE TRANSCRIPTIONAL ACTIVATOR TTDR-RELATED"/>
    <property type="match status" value="1"/>
</dbReference>
<keyword evidence="3" id="KW-0238">DNA-binding</keyword>
<keyword evidence="2" id="KW-0805">Transcription regulation</keyword>
<dbReference type="GO" id="GO:0003700">
    <property type="term" value="F:DNA-binding transcription factor activity"/>
    <property type="evidence" value="ECO:0007669"/>
    <property type="project" value="InterPro"/>
</dbReference>
<keyword evidence="4" id="KW-0804">Transcription</keyword>
<dbReference type="EMBL" id="BLJN01000001">
    <property type="protein sequence ID" value="GFE78613.1"/>
    <property type="molecule type" value="Genomic_DNA"/>
</dbReference>
<dbReference type="InterPro" id="IPR058163">
    <property type="entry name" value="LysR-type_TF_proteobact-type"/>
</dbReference>
<accession>A0A829Y6C7</accession>